<dbReference type="AlphaFoldDB" id="A0A098YPS1"/>
<dbReference type="RefSeq" id="WP_036928900.1">
    <property type="nucleotide sequence ID" value="NZ_JRPQ01000167.1"/>
</dbReference>
<proteinExistence type="predicted"/>
<evidence type="ECO:0000313" key="2">
    <source>
        <dbReference type="Proteomes" id="UP000029723"/>
    </source>
</evidence>
<sequence>MVRIEDTKIVIEIPCRNRINGEDTWEEMTKMLLTLIQDADEDMLRKDELYMAIELLRAMLPKFECGSCGSALSEI</sequence>
<organism evidence="1 2">
    <name type="scientific">Hoylesella timonensis S9-PR14</name>
    <dbReference type="NCBI Taxonomy" id="1401062"/>
    <lineage>
        <taxon>Bacteria</taxon>
        <taxon>Pseudomonadati</taxon>
        <taxon>Bacteroidota</taxon>
        <taxon>Bacteroidia</taxon>
        <taxon>Bacteroidales</taxon>
        <taxon>Prevotellaceae</taxon>
        <taxon>Hoylesella</taxon>
    </lineage>
</organism>
<comment type="caution">
    <text evidence="1">The sequence shown here is derived from an EMBL/GenBank/DDBJ whole genome shotgun (WGS) entry which is preliminary data.</text>
</comment>
<accession>A0A098YPS1</accession>
<dbReference type="EMBL" id="JRPQ01000167">
    <property type="protein sequence ID" value="KGI21257.1"/>
    <property type="molecule type" value="Genomic_DNA"/>
</dbReference>
<dbReference type="Proteomes" id="UP000029723">
    <property type="component" value="Unassembled WGS sequence"/>
</dbReference>
<protein>
    <submittedName>
        <fullName evidence="1">Uncharacterized protein</fullName>
    </submittedName>
</protein>
<dbReference type="OrthoDB" id="1084373at2"/>
<gene>
    <name evidence="1" type="ORF">HMPREF9304_11280</name>
</gene>
<evidence type="ECO:0000313" key="1">
    <source>
        <dbReference type="EMBL" id="KGI21257.1"/>
    </source>
</evidence>
<reference evidence="1 2" key="1">
    <citation type="submission" date="2014-07" db="EMBL/GenBank/DDBJ databases">
        <authorList>
            <person name="McCorrison J."/>
            <person name="Sanka R."/>
            <person name="Torralba M."/>
            <person name="Gillis M."/>
            <person name="Haft D.H."/>
            <person name="Methe B."/>
            <person name="Sutton G."/>
            <person name="Nelson K.E."/>
        </authorList>
    </citation>
    <scope>NUCLEOTIDE SEQUENCE [LARGE SCALE GENOMIC DNA]</scope>
    <source>
        <strain evidence="1 2">S9-PR14</strain>
    </source>
</reference>
<name>A0A098YPS1_9BACT</name>